<feature type="compositionally biased region" description="Polar residues" evidence="10">
    <location>
        <begin position="298"/>
        <end position="309"/>
    </location>
</feature>
<dbReference type="Gene3D" id="3.30.50.10">
    <property type="entry name" value="Erythroid Transcription Factor GATA-1, subunit A"/>
    <property type="match status" value="1"/>
</dbReference>
<reference evidence="12 13" key="1">
    <citation type="submission" date="2015-10" db="EMBL/GenBank/DDBJ databases">
        <title>Full genome of DAOMC 229536 Phialocephala scopiformis, a fungal endophyte of spruce producing the potent anti-insectan compound rugulosin.</title>
        <authorList>
            <consortium name="DOE Joint Genome Institute"/>
            <person name="Walker A.K."/>
            <person name="Frasz S.L."/>
            <person name="Seifert K.A."/>
            <person name="Miller J.D."/>
            <person name="Mondo S.J."/>
            <person name="Labutti K."/>
            <person name="Lipzen A."/>
            <person name="Dockter R."/>
            <person name="Kennedy M."/>
            <person name="Grigoriev I.V."/>
            <person name="Spatafora J.W."/>
        </authorList>
    </citation>
    <scope>NUCLEOTIDE SEQUENCE [LARGE SCALE GENOMIC DNA]</scope>
    <source>
        <strain evidence="12 13">CBS 120377</strain>
    </source>
</reference>
<dbReference type="PRINTS" id="PR00619">
    <property type="entry name" value="GATAZNFINGER"/>
</dbReference>
<dbReference type="GO" id="GO:0008270">
    <property type="term" value="F:zinc ion binding"/>
    <property type="evidence" value="ECO:0007669"/>
    <property type="project" value="UniProtKB-KW"/>
</dbReference>
<keyword evidence="8" id="KW-0539">Nucleus</keyword>
<dbReference type="PROSITE" id="PS50114">
    <property type="entry name" value="GATA_ZN_FINGER_2"/>
    <property type="match status" value="1"/>
</dbReference>
<keyword evidence="13" id="KW-1185">Reference proteome</keyword>
<dbReference type="InterPro" id="IPR039355">
    <property type="entry name" value="Transcription_factor_GATA"/>
</dbReference>
<dbReference type="Pfam" id="PF00320">
    <property type="entry name" value="GATA"/>
    <property type="match status" value="1"/>
</dbReference>
<dbReference type="CDD" id="cd00202">
    <property type="entry name" value="ZnF_GATA"/>
    <property type="match status" value="1"/>
</dbReference>
<dbReference type="GO" id="GO:0005634">
    <property type="term" value="C:nucleus"/>
    <property type="evidence" value="ECO:0007669"/>
    <property type="project" value="UniProtKB-SubCell"/>
</dbReference>
<dbReference type="RefSeq" id="XP_018061832.1">
    <property type="nucleotide sequence ID" value="XM_018218992.1"/>
</dbReference>
<dbReference type="SMART" id="SM00401">
    <property type="entry name" value="ZnF_GATA"/>
    <property type="match status" value="1"/>
</dbReference>
<dbReference type="FunFam" id="3.30.50.10:FF:000007">
    <property type="entry name" value="Nitrogen regulatory AreA, N-terminal"/>
    <property type="match status" value="1"/>
</dbReference>
<feature type="domain" description="GATA-type" evidence="11">
    <location>
        <begin position="242"/>
        <end position="295"/>
    </location>
</feature>
<dbReference type="KEGG" id="psco:LY89DRAFT_725639"/>
<dbReference type="GO" id="GO:0000981">
    <property type="term" value="F:DNA-binding transcription factor activity, RNA polymerase II-specific"/>
    <property type="evidence" value="ECO:0007669"/>
    <property type="project" value="TreeGrafter"/>
</dbReference>
<dbReference type="PANTHER" id="PTHR10071">
    <property type="entry name" value="TRANSCRIPTION FACTOR GATA FAMILY MEMBER"/>
    <property type="match status" value="1"/>
</dbReference>
<feature type="region of interest" description="Disordered" evidence="10">
    <location>
        <begin position="163"/>
        <end position="247"/>
    </location>
</feature>
<evidence type="ECO:0000256" key="1">
    <source>
        <dbReference type="ARBA" id="ARBA00004123"/>
    </source>
</evidence>
<dbReference type="GO" id="GO:0045944">
    <property type="term" value="P:positive regulation of transcription by RNA polymerase II"/>
    <property type="evidence" value="ECO:0007669"/>
    <property type="project" value="TreeGrafter"/>
</dbReference>
<dbReference type="AlphaFoldDB" id="A0A132B725"/>
<dbReference type="InterPro" id="IPR000679">
    <property type="entry name" value="Znf_GATA"/>
</dbReference>
<evidence type="ECO:0000256" key="2">
    <source>
        <dbReference type="ARBA" id="ARBA00022723"/>
    </source>
</evidence>
<dbReference type="SUPFAM" id="SSF57716">
    <property type="entry name" value="Glucocorticoid receptor-like (DNA-binding domain)"/>
    <property type="match status" value="1"/>
</dbReference>
<sequence length="326" mass="36093">MIRCVEISDSGALRYILDKDILDASSLMGSTDSSALSTPYSITDDRVTFFDQSNVDNYYQWSLQYPHGQPVLASSFVPSYSPGAVDPESLWLADKASRIMTQNSFSKTGIETSCESTATAIGSIPRADVPFEAYGGEVARYTPRQIENDRRVSDVMLPRLERAVSSSSLERTHGGQERTAAMVSTQREHILEQPPESNEYHAYWPPDSPVETHDSVSRRSSAVSSQSGTPFEDDRSERPMSLDGSTTCTNCLTQTTPLWRRDIEGAPLCNACGLYCRLHGMRRPLSLKTDVIKRRNRSSASKTASSGRDVSSGRVFRSSKYNEQEG</sequence>
<dbReference type="InParanoid" id="A0A132B725"/>
<dbReference type="Proteomes" id="UP000070700">
    <property type="component" value="Unassembled WGS sequence"/>
</dbReference>
<dbReference type="GeneID" id="28828718"/>
<accession>A0A132B725</accession>
<dbReference type="PROSITE" id="PS00344">
    <property type="entry name" value="GATA_ZN_FINGER_1"/>
    <property type="match status" value="1"/>
</dbReference>
<keyword evidence="7" id="KW-0804">Transcription</keyword>
<evidence type="ECO:0000256" key="10">
    <source>
        <dbReference type="SAM" id="MobiDB-lite"/>
    </source>
</evidence>
<dbReference type="GO" id="GO:0000978">
    <property type="term" value="F:RNA polymerase II cis-regulatory region sequence-specific DNA binding"/>
    <property type="evidence" value="ECO:0007669"/>
    <property type="project" value="TreeGrafter"/>
</dbReference>
<evidence type="ECO:0000256" key="7">
    <source>
        <dbReference type="ARBA" id="ARBA00023163"/>
    </source>
</evidence>
<keyword evidence="6" id="KW-0534">Nitrate assimilation</keyword>
<evidence type="ECO:0000313" key="13">
    <source>
        <dbReference type="Proteomes" id="UP000070700"/>
    </source>
</evidence>
<dbReference type="InterPro" id="IPR013088">
    <property type="entry name" value="Znf_NHR/GATA"/>
</dbReference>
<dbReference type="EMBL" id="KQ947439">
    <property type="protein sequence ID" value="KUJ07477.1"/>
    <property type="molecule type" value="Genomic_DNA"/>
</dbReference>
<dbReference type="OrthoDB" id="515401at2759"/>
<dbReference type="PANTHER" id="PTHR10071:SF281">
    <property type="entry name" value="BOX A-BINDING FACTOR-RELATED"/>
    <property type="match status" value="1"/>
</dbReference>
<evidence type="ECO:0000256" key="5">
    <source>
        <dbReference type="ARBA" id="ARBA00023015"/>
    </source>
</evidence>
<evidence type="ECO:0000259" key="11">
    <source>
        <dbReference type="PROSITE" id="PS50114"/>
    </source>
</evidence>
<evidence type="ECO:0000256" key="6">
    <source>
        <dbReference type="ARBA" id="ARBA00023063"/>
    </source>
</evidence>
<keyword evidence="3 9" id="KW-0863">Zinc-finger</keyword>
<feature type="compositionally biased region" description="Low complexity" evidence="10">
    <location>
        <begin position="218"/>
        <end position="227"/>
    </location>
</feature>
<comment type="subcellular location">
    <subcellularLocation>
        <location evidence="1">Nucleus</location>
    </subcellularLocation>
</comment>
<evidence type="ECO:0000256" key="4">
    <source>
        <dbReference type="ARBA" id="ARBA00022833"/>
    </source>
</evidence>
<gene>
    <name evidence="12" type="ORF">LY89DRAFT_725639</name>
</gene>
<dbReference type="STRING" id="149040.A0A132B725"/>
<evidence type="ECO:0000256" key="8">
    <source>
        <dbReference type="ARBA" id="ARBA00023242"/>
    </source>
</evidence>
<keyword evidence="5" id="KW-0805">Transcription regulation</keyword>
<dbReference type="GO" id="GO:0000122">
    <property type="term" value="P:negative regulation of transcription by RNA polymerase II"/>
    <property type="evidence" value="ECO:0007669"/>
    <property type="project" value="TreeGrafter"/>
</dbReference>
<keyword evidence="4" id="KW-0862">Zinc</keyword>
<feature type="region of interest" description="Disordered" evidence="10">
    <location>
        <begin position="289"/>
        <end position="326"/>
    </location>
</feature>
<evidence type="ECO:0000313" key="12">
    <source>
        <dbReference type="EMBL" id="KUJ07477.1"/>
    </source>
</evidence>
<organism evidence="12 13">
    <name type="scientific">Mollisia scopiformis</name>
    <name type="common">Conifer needle endophyte fungus</name>
    <name type="synonym">Phialocephala scopiformis</name>
    <dbReference type="NCBI Taxonomy" id="149040"/>
    <lineage>
        <taxon>Eukaryota</taxon>
        <taxon>Fungi</taxon>
        <taxon>Dikarya</taxon>
        <taxon>Ascomycota</taxon>
        <taxon>Pezizomycotina</taxon>
        <taxon>Leotiomycetes</taxon>
        <taxon>Helotiales</taxon>
        <taxon>Mollisiaceae</taxon>
        <taxon>Mollisia</taxon>
    </lineage>
</organism>
<evidence type="ECO:0000256" key="3">
    <source>
        <dbReference type="ARBA" id="ARBA00022771"/>
    </source>
</evidence>
<protein>
    <recommendedName>
        <fullName evidence="11">GATA-type domain-containing protein</fullName>
    </recommendedName>
</protein>
<evidence type="ECO:0000256" key="9">
    <source>
        <dbReference type="PROSITE-ProRule" id="PRU00094"/>
    </source>
</evidence>
<name>A0A132B725_MOLSC</name>
<proteinExistence type="predicted"/>
<keyword evidence="2" id="KW-0479">Metal-binding</keyword>